<accession>A0A812SMZ3</accession>
<name>A0A812SMZ3_SYMPI</name>
<protein>
    <submittedName>
        <fullName evidence="1">Uncharacterized protein</fullName>
    </submittedName>
</protein>
<dbReference type="Gene3D" id="1.25.40.10">
    <property type="entry name" value="Tetratricopeptide repeat domain"/>
    <property type="match status" value="1"/>
</dbReference>
<dbReference type="InterPro" id="IPR019734">
    <property type="entry name" value="TPR_rpt"/>
</dbReference>
<dbReference type="OrthoDB" id="418624at2759"/>
<reference evidence="1" key="1">
    <citation type="submission" date="2021-02" db="EMBL/GenBank/DDBJ databases">
        <authorList>
            <person name="Dougan E. K."/>
            <person name="Rhodes N."/>
            <person name="Thang M."/>
            <person name="Chan C."/>
        </authorList>
    </citation>
    <scope>NUCLEOTIDE SEQUENCE</scope>
</reference>
<dbReference type="InterPro" id="IPR011990">
    <property type="entry name" value="TPR-like_helical_dom_sf"/>
</dbReference>
<feature type="non-terminal residue" evidence="1">
    <location>
        <position position="1"/>
    </location>
</feature>
<dbReference type="EMBL" id="CAJNIZ010025091">
    <property type="protein sequence ID" value="CAE7481546.1"/>
    <property type="molecule type" value="Genomic_DNA"/>
</dbReference>
<proteinExistence type="predicted"/>
<dbReference type="SMART" id="SM00028">
    <property type="entry name" value="TPR"/>
    <property type="match status" value="3"/>
</dbReference>
<gene>
    <name evidence="1" type="ORF">SPIL2461_LOCUS12297</name>
</gene>
<sequence length="356" mass="39813">MLEMHTAIQLGEDCELTILMPPEEEERWTMSVINGNGLQVIYKTLREASITTARASVEADRSNILRLVEGQGILTFDDQVKKHLQGWFLHAASAHVKELPLKMLEACAQVGKLLSKFSALEEATSVLNLGMTAKGALLDWQSASSFSSASAFADVVGDLWHEKAWLQHKRGQRDDAVDLYSKGLEELDHLAPEEPAPASRSRLYRGRARAMIGDEADELFVSEAPPPASLEQACQDYQASLEILQKKGLEETEDGAKLYNNLGLVHSLRSDFATSARMFESAGRIRELTATLQTPMNARRLYNLGSMRLKQGRTTGEEMHWEHAEKHFKESLTILQECGLTQPFADLCRQKLEWMA</sequence>
<organism evidence="1 2">
    <name type="scientific">Symbiodinium pilosum</name>
    <name type="common">Dinoflagellate</name>
    <dbReference type="NCBI Taxonomy" id="2952"/>
    <lineage>
        <taxon>Eukaryota</taxon>
        <taxon>Sar</taxon>
        <taxon>Alveolata</taxon>
        <taxon>Dinophyceae</taxon>
        <taxon>Suessiales</taxon>
        <taxon>Symbiodiniaceae</taxon>
        <taxon>Symbiodinium</taxon>
    </lineage>
</organism>
<dbReference type="SUPFAM" id="SSF48452">
    <property type="entry name" value="TPR-like"/>
    <property type="match status" value="1"/>
</dbReference>
<dbReference type="AlphaFoldDB" id="A0A812SMZ3"/>
<feature type="non-terminal residue" evidence="1">
    <location>
        <position position="356"/>
    </location>
</feature>
<comment type="caution">
    <text evidence="1">The sequence shown here is derived from an EMBL/GenBank/DDBJ whole genome shotgun (WGS) entry which is preliminary data.</text>
</comment>
<dbReference type="Proteomes" id="UP000649617">
    <property type="component" value="Unassembled WGS sequence"/>
</dbReference>
<evidence type="ECO:0000313" key="2">
    <source>
        <dbReference type="Proteomes" id="UP000649617"/>
    </source>
</evidence>
<keyword evidence="2" id="KW-1185">Reference proteome</keyword>
<evidence type="ECO:0000313" key="1">
    <source>
        <dbReference type="EMBL" id="CAE7481546.1"/>
    </source>
</evidence>